<comment type="caution">
    <text evidence="2">The sequence shown here is derived from an EMBL/GenBank/DDBJ whole genome shotgun (WGS) entry which is preliminary data.</text>
</comment>
<organism evidence="2">
    <name type="scientific">bioreactor metagenome</name>
    <dbReference type="NCBI Taxonomy" id="1076179"/>
    <lineage>
        <taxon>unclassified sequences</taxon>
        <taxon>metagenomes</taxon>
        <taxon>ecological metagenomes</taxon>
    </lineage>
</organism>
<evidence type="ECO:0000313" key="2">
    <source>
        <dbReference type="EMBL" id="MPL79684.1"/>
    </source>
</evidence>
<name>A0A644UL39_9ZZZZ</name>
<dbReference type="AlphaFoldDB" id="A0A644UL39"/>
<sequence length="258" mass="28752">MLRMGALFRGVTKQTQTLQNIEEHRVTDREHTISLIQPIILGDDLLLARRKPRMRADDDIEIVVPEPVPLAGFPRFALPTDFEDARQEEVLELVLKVAIGPRVPAEPVIAEGVRRDPPPNGVRPHLVHRLVEDVDRGALAAGVENLAQHRDVDVPPGGQRDIGAGKRRDPGIARGHGAFGDRTKLREIDVRVRFEEAQNELFGGDIALGAGVILHVSWRALLIERQILGRLRHRHAEELCDVGAIDRSLPEQTELDEL</sequence>
<accession>A0A644UL39</accession>
<evidence type="ECO:0000256" key="1">
    <source>
        <dbReference type="SAM" id="MobiDB-lite"/>
    </source>
</evidence>
<gene>
    <name evidence="2" type="ORF">SDC9_25568</name>
</gene>
<protein>
    <submittedName>
        <fullName evidence="2">Uncharacterized protein</fullName>
    </submittedName>
</protein>
<feature type="region of interest" description="Disordered" evidence="1">
    <location>
        <begin position="150"/>
        <end position="176"/>
    </location>
</feature>
<dbReference type="EMBL" id="VSSQ01000129">
    <property type="protein sequence ID" value="MPL79684.1"/>
    <property type="molecule type" value="Genomic_DNA"/>
</dbReference>
<reference evidence="2" key="1">
    <citation type="submission" date="2019-08" db="EMBL/GenBank/DDBJ databases">
        <authorList>
            <person name="Kucharzyk K."/>
            <person name="Murdoch R.W."/>
            <person name="Higgins S."/>
            <person name="Loffler F."/>
        </authorList>
    </citation>
    <scope>NUCLEOTIDE SEQUENCE</scope>
</reference>
<proteinExistence type="predicted"/>